<evidence type="ECO:0000256" key="10">
    <source>
        <dbReference type="ARBA" id="ARBA00023136"/>
    </source>
</evidence>
<proteinExistence type="predicted"/>
<dbReference type="InterPro" id="IPR014710">
    <property type="entry name" value="RmlC-like_jellyroll"/>
</dbReference>
<evidence type="ECO:0000256" key="5">
    <source>
        <dbReference type="ARBA" id="ARBA00022826"/>
    </source>
</evidence>
<dbReference type="KEGG" id="spar:SPRG_10560"/>
<dbReference type="AlphaFoldDB" id="A0A067C0T3"/>
<dbReference type="GeneID" id="24132665"/>
<protein>
    <recommendedName>
        <fullName evidence="14">Cyclic nucleotide-binding domain-containing protein</fullName>
    </recommendedName>
</protein>
<dbReference type="GO" id="GO:0042391">
    <property type="term" value="P:regulation of membrane potential"/>
    <property type="evidence" value="ECO:0007669"/>
    <property type="project" value="TreeGrafter"/>
</dbReference>
<dbReference type="InterPro" id="IPR005821">
    <property type="entry name" value="Ion_trans_dom"/>
</dbReference>
<dbReference type="Proteomes" id="UP000030745">
    <property type="component" value="Unassembled WGS sequence"/>
</dbReference>
<accession>A0A067C0T3</accession>
<evidence type="ECO:0000256" key="6">
    <source>
        <dbReference type="ARBA" id="ARBA00022882"/>
    </source>
</evidence>
<feature type="region of interest" description="Disordered" evidence="12">
    <location>
        <begin position="672"/>
        <end position="693"/>
    </location>
</feature>
<feature type="transmembrane region" description="Helical" evidence="13">
    <location>
        <begin position="187"/>
        <end position="212"/>
    </location>
</feature>
<dbReference type="EMBL" id="KK583245">
    <property type="protein sequence ID" value="KDO24133.1"/>
    <property type="molecule type" value="Genomic_DNA"/>
</dbReference>
<evidence type="ECO:0000256" key="13">
    <source>
        <dbReference type="SAM" id="Phobius"/>
    </source>
</evidence>
<dbReference type="PROSITE" id="PS50042">
    <property type="entry name" value="CNMP_BINDING_3"/>
    <property type="match status" value="1"/>
</dbReference>
<dbReference type="SUPFAM" id="SSF81324">
    <property type="entry name" value="Voltage-gated potassium channels"/>
    <property type="match status" value="1"/>
</dbReference>
<evidence type="ECO:0000259" key="14">
    <source>
        <dbReference type="PROSITE" id="PS50042"/>
    </source>
</evidence>
<evidence type="ECO:0000313" key="15">
    <source>
        <dbReference type="EMBL" id="KDO24133.1"/>
    </source>
</evidence>
<dbReference type="InterPro" id="IPR018490">
    <property type="entry name" value="cNMP-bd_dom_sf"/>
</dbReference>
<dbReference type="Pfam" id="PF00520">
    <property type="entry name" value="Ion_trans"/>
    <property type="match status" value="1"/>
</dbReference>
<evidence type="ECO:0000256" key="11">
    <source>
        <dbReference type="ARBA" id="ARBA00023303"/>
    </source>
</evidence>
<dbReference type="Gene3D" id="1.10.287.630">
    <property type="entry name" value="Helix hairpin bin"/>
    <property type="match status" value="1"/>
</dbReference>
<evidence type="ECO:0000256" key="2">
    <source>
        <dbReference type="ARBA" id="ARBA00022448"/>
    </source>
</evidence>
<dbReference type="PANTHER" id="PTHR10217:SF435">
    <property type="entry name" value="POTASSIUM VOLTAGE-GATED CHANNEL PROTEIN EAG"/>
    <property type="match status" value="1"/>
</dbReference>
<dbReference type="Gene3D" id="2.60.120.10">
    <property type="entry name" value="Jelly Rolls"/>
    <property type="match status" value="1"/>
</dbReference>
<evidence type="ECO:0000256" key="9">
    <source>
        <dbReference type="ARBA" id="ARBA00023065"/>
    </source>
</evidence>
<reference evidence="15 16" key="1">
    <citation type="journal article" date="2013" name="PLoS Genet.">
        <title>Distinctive expansion of potential virulence genes in the genome of the oomycete fish pathogen Saprolegnia parasitica.</title>
        <authorList>
            <person name="Jiang R.H."/>
            <person name="de Bruijn I."/>
            <person name="Haas B.J."/>
            <person name="Belmonte R."/>
            <person name="Lobach L."/>
            <person name="Christie J."/>
            <person name="van den Ackerveken G."/>
            <person name="Bottin A."/>
            <person name="Bulone V."/>
            <person name="Diaz-Moreno S.M."/>
            <person name="Dumas B."/>
            <person name="Fan L."/>
            <person name="Gaulin E."/>
            <person name="Govers F."/>
            <person name="Grenville-Briggs L.J."/>
            <person name="Horner N.R."/>
            <person name="Levin J.Z."/>
            <person name="Mammella M."/>
            <person name="Meijer H.J."/>
            <person name="Morris P."/>
            <person name="Nusbaum C."/>
            <person name="Oome S."/>
            <person name="Phillips A.J."/>
            <person name="van Rooyen D."/>
            <person name="Rzeszutek E."/>
            <person name="Saraiva M."/>
            <person name="Secombes C.J."/>
            <person name="Seidl M.F."/>
            <person name="Snel B."/>
            <person name="Stassen J.H."/>
            <person name="Sykes S."/>
            <person name="Tripathy S."/>
            <person name="van den Berg H."/>
            <person name="Vega-Arreguin J.C."/>
            <person name="Wawra S."/>
            <person name="Young S.K."/>
            <person name="Zeng Q."/>
            <person name="Dieguez-Uribeondo J."/>
            <person name="Russ C."/>
            <person name="Tyler B.M."/>
            <person name="van West P."/>
        </authorList>
    </citation>
    <scope>NUCLEOTIDE SEQUENCE [LARGE SCALE GENOMIC DNA]</scope>
    <source>
        <strain evidence="15 16">CBS 223.65</strain>
    </source>
</reference>
<dbReference type="GO" id="GO:0034702">
    <property type="term" value="C:monoatomic ion channel complex"/>
    <property type="evidence" value="ECO:0007669"/>
    <property type="project" value="UniProtKB-KW"/>
</dbReference>
<dbReference type="InterPro" id="IPR000595">
    <property type="entry name" value="cNMP-bd_dom"/>
</dbReference>
<keyword evidence="4 13" id="KW-0812">Transmembrane</keyword>
<keyword evidence="9" id="KW-0406">Ion transport</keyword>
<dbReference type="STRING" id="695850.A0A067C0T3"/>
<evidence type="ECO:0000256" key="7">
    <source>
        <dbReference type="ARBA" id="ARBA00022958"/>
    </source>
</evidence>
<evidence type="ECO:0000313" key="16">
    <source>
        <dbReference type="Proteomes" id="UP000030745"/>
    </source>
</evidence>
<dbReference type="InterPro" id="IPR050818">
    <property type="entry name" value="KCNH_animal-type"/>
</dbReference>
<dbReference type="GO" id="GO:0005249">
    <property type="term" value="F:voltage-gated potassium channel activity"/>
    <property type="evidence" value="ECO:0007669"/>
    <property type="project" value="InterPro"/>
</dbReference>
<dbReference type="PANTHER" id="PTHR10217">
    <property type="entry name" value="VOLTAGE AND LIGAND GATED POTASSIUM CHANNEL"/>
    <property type="match status" value="1"/>
</dbReference>
<evidence type="ECO:0000256" key="12">
    <source>
        <dbReference type="SAM" id="MobiDB-lite"/>
    </source>
</evidence>
<feature type="domain" description="Cyclic nucleotide-binding" evidence="14">
    <location>
        <begin position="442"/>
        <end position="539"/>
    </location>
</feature>
<keyword evidence="16" id="KW-1185">Reference proteome</keyword>
<dbReference type="OMA" id="FQYWEVK"/>
<dbReference type="GO" id="GO:0005886">
    <property type="term" value="C:plasma membrane"/>
    <property type="evidence" value="ECO:0007669"/>
    <property type="project" value="TreeGrafter"/>
</dbReference>
<dbReference type="Gene3D" id="1.10.287.70">
    <property type="match status" value="1"/>
</dbReference>
<dbReference type="FunFam" id="1.10.287.70:FF:000123">
    <property type="entry name" value="Potassium channel KAT3"/>
    <property type="match status" value="1"/>
</dbReference>
<feature type="transmembrane region" description="Helical" evidence="13">
    <location>
        <begin position="250"/>
        <end position="270"/>
    </location>
</feature>
<dbReference type="OrthoDB" id="426293at2759"/>
<feature type="transmembrane region" description="Helical" evidence="13">
    <location>
        <begin position="116"/>
        <end position="136"/>
    </location>
</feature>
<evidence type="ECO:0000256" key="1">
    <source>
        <dbReference type="ARBA" id="ARBA00004141"/>
    </source>
</evidence>
<comment type="subcellular location">
    <subcellularLocation>
        <location evidence="1">Membrane</location>
        <topology evidence="1">Multi-pass membrane protein</topology>
    </subcellularLocation>
</comment>
<keyword evidence="7" id="KW-0630">Potassium</keyword>
<keyword evidence="8 13" id="KW-1133">Transmembrane helix</keyword>
<evidence type="ECO:0000256" key="4">
    <source>
        <dbReference type="ARBA" id="ARBA00022692"/>
    </source>
</evidence>
<dbReference type="CDD" id="cd00038">
    <property type="entry name" value="CAP_ED"/>
    <property type="match status" value="1"/>
</dbReference>
<dbReference type="VEuPathDB" id="FungiDB:SPRG_10560"/>
<feature type="transmembrane region" description="Helical" evidence="13">
    <location>
        <begin position="143"/>
        <end position="167"/>
    </location>
</feature>
<keyword evidence="10 13" id="KW-0472">Membrane</keyword>
<keyword evidence="3" id="KW-0633">Potassium transport</keyword>
<gene>
    <name evidence="15" type="ORF">SPRG_10560</name>
</gene>
<dbReference type="InterPro" id="IPR003938">
    <property type="entry name" value="K_chnl_volt-dep_EAG/ELK/ERG"/>
</dbReference>
<keyword evidence="2" id="KW-0813">Transport</keyword>
<organism evidence="15 16">
    <name type="scientific">Saprolegnia parasitica (strain CBS 223.65)</name>
    <dbReference type="NCBI Taxonomy" id="695850"/>
    <lineage>
        <taxon>Eukaryota</taxon>
        <taxon>Sar</taxon>
        <taxon>Stramenopiles</taxon>
        <taxon>Oomycota</taxon>
        <taxon>Saprolegniomycetes</taxon>
        <taxon>Saprolegniales</taxon>
        <taxon>Saprolegniaceae</taxon>
        <taxon>Saprolegnia</taxon>
    </lineage>
</organism>
<name>A0A067C0T3_SAPPC</name>
<keyword evidence="11" id="KW-0407">Ion channel</keyword>
<keyword evidence="5" id="KW-0631">Potassium channel</keyword>
<dbReference type="RefSeq" id="XP_012205080.1">
    <property type="nucleotide sequence ID" value="XM_012349690.1"/>
</dbReference>
<keyword evidence="6" id="KW-0851">Voltage-gated channel</keyword>
<evidence type="ECO:0000256" key="8">
    <source>
        <dbReference type="ARBA" id="ARBA00022989"/>
    </source>
</evidence>
<sequence>MTGPPPPNSDDMTRLKADVLRASEMPGPRALGRAKTARVTSGEMPTLEPQPLSRARTTRFNKTIFTKPTTDAVQSLAKPQVTDHDFQSSMGVILPARFCGLEPIHPHSTFMRNWDVLSIVLLFYTAVVTPFETAFLTPGFDTLFALNTFVDVCFFLDMILRFFLVYFDTNNNMWITDAKLIVYHYLRGWFLIDLVSVLPFNTIGLLVTAPALGRLRFMRILRLFRLMKVVRVVKDASVFQYWEVKMSMNYATLSLAKFCFFVFMIAHWIACMFRAVADFETNSDANGNRYNWLTVHYMGTDALIDCEVLVQYVTALYWSVMTLTTIGYGDVGPATPGERALSIVCMVLGGGTYAYVVGGVCRILSAMDAATSEFHQTIDTLNEFCRQNRLPSDLSSRLRDFFFSSRSLLREKKNRDLLLAMSPGLRGEVALYNNQWISKIDFFSCSDDRERSQFITALAMVLRPECFPPSEAVIREGEYNTKMYLVERGFATRGKVMVGAGSFFGEDIILTYRQRKVPVRAFTYLHVQILTKFDLEDILSSGLYPEILRNIRGKVLKTAFKNNFVRLTERMATIRRLDTLRQLSSSVVTPSSPEAAAGPRPSMLSQPISTTTTQAPADVHAGNHGNAVATYIKSSRSETLSEIGDRLDMILKRIAAVESAVLGDGAALPLPRPLPTTSDTMSIRGPPVREHDPSLSYRTAAFSSRHRGSLDLSLL</sequence>
<dbReference type="SUPFAM" id="SSF51206">
    <property type="entry name" value="cAMP-binding domain-like"/>
    <property type="match status" value="1"/>
</dbReference>
<evidence type="ECO:0000256" key="3">
    <source>
        <dbReference type="ARBA" id="ARBA00022538"/>
    </source>
</evidence>
<feature type="region of interest" description="Disordered" evidence="12">
    <location>
        <begin position="24"/>
        <end position="50"/>
    </location>
</feature>
<dbReference type="PRINTS" id="PR01463">
    <property type="entry name" value="EAGCHANLFMLY"/>
</dbReference>